<dbReference type="EMBL" id="CP022433">
    <property type="protein sequence ID" value="ASN25607.1"/>
    <property type="molecule type" value="Genomic_DNA"/>
</dbReference>
<protein>
    <submittedName>
        <fullName evidence="1">Uncharacterized protein</fullName>
    </submittedName>
</protein>
<dbReference type="RefSeq" id="WP_043410509.1">
    <property type="nucleotide sequence ID" value="NZ_CP021080.1"/>
</dbReference>
<keyword evidence="2" id="KW-1185">Reference proteome</keyword>
<reference evidence="1 2" key="1">
    <citation type="submission" date="2017-07" db="EMBL/GenBank/DDBJ databases">
        <title>Genome sequence of Streptomyces pluripotens MUSC 137T.</title>
        <authorList>
            <person name="Ser H.-L."/>
            <person name="Lee L.-H."/>
        </authorList>
    </citation>
    <scope>NUCLEOTIDE SEQUENCE [LARGE SCALE GENOMIC DNA]</scope>
    <source>
        <strain evidence="1 2">MUSC 137</strain>
    </source>
</reference>
<name>A0A221P039_9ACTN</name>
<evidence type="ECO:0000313" key="2">
    <source>
        <dbReference type="Proteomes" id="UP000031501"/>
    </source>
</evidence>
<dbReference type="AlphaFoldDB" id="A0A221P039"/>
<dbReference type="Proteomes" id="UP000031501">
    <property type="component" value="Chromosome"/>
</dbReference>
<sequence>MAAEPMPTKPISPAAYGALGSALKHIFWYKGDLEGFIRRWAKGYPELLAALDFSGYKWQTAEEFVDRLHGNERRYGDLSINLMVEVSEMTSFPKLKRHEDADTLITEALEAVAALKACVDRHRGLIADEARFTSDLAEHRAATETRRSFAQRLSELKDEFLRLEAEPNRQKAGREFEPFLNQLPSLTPLGETP</sequence>
<evidence type="ECO:0000313" key="1">
    <source>
        <dbReference type="EMBL" id="ASN25607.1"/>
    </source>
</evidence>
<dbReference type="OrthoDB" id="5521926at2"/>
<gene>
    <name evidence="1" type="ORF">LK07_18025</name>
</gene>
<organism evidence="1 2">
    <name type="scientific">Streptomyces pluripotens</name>
    <dbReference type="NCBI Taxonomy" id="1355015"/>
    <lineage>
        <taxon>Bacteria</taxon>
        <taxon>Bacillati</taxon>
        <taxon>Actinomycetota</taxon>
        <taxon>Actinomycetes</taxon>
        <taxon>Kitasatosporales</taxon>
        <taxon>Streptomycetaceae</taxon>
        <taxon>Streptomyces</taxon>
    </lineage>
</organism>
<dbReference type="KEGG" id="splu:LK06_016870"/>
<accession>A0A221P039</accession>
<proteinExistence type="predicted"/>